<dbReference type="EMBL" id="DS990637">
    <property type="protein sequence ID" value="EGC43393.1"/>
    <property type="molecule type" value="Genomic_DNA"/>
</dbReference>
<sequence>MRERQRHPHHRDFAPLRYGGGERIKQYSYEEFDGVGDSRFSERCVYGVSEQSVYGIWHTPSYMSENAIRNNGPDAIALERFKLCELAEGLATYWSNNKRKLINRLHPTPTQLGEKPWIGEKSGVYLPPGCTLKHGPDWLHSPPCLRHGVSSWDACSYMHRIHGITVHSNLEATRAVTKMKATTTQRFRNLPEIAQQQPLMSDTCCFSYLWDKGEGWQALGVAISPALVREG</sequence>
<dbReference type="Proteomes" id="UP000008142">
    <property type="component" value="Unassembled WGS sequence"/>
</dbReference>
<gene>
    <name evidence="1" type="ORF">HCEG_02608</name>
</gene>
<reference evidence="2" key="1">
    <citation type="submission" date="2008-07" db="EMBL/GenBank/DDBJ databases">
        <title>Annotation of Ajellomyces capsulatus strain H88.</title>
        <authorList>
            <person name="Champion M."/>
            <person name="Cuomo C."/>
            <person name="Ma L.-J."/>
            <person name="Henn M.R."/>
            <person name="Sil A."/>
            <person name="Goldman B."/>
            <person name="Young S.K."/>
            <person name="Kodira C.D."/>
            <person name="Zeng Q."/>
            <person name="Koehrsen M."/>
            <person name="Alvarado L."/>
            <person name="Berlin A."/>
            <person name="Borenstein D."/>
            <person name="Chen Z."/>
            <person name="Engels R."/>
            <person name="Freedman E."/>
            <person name="Gellesch M."/>
            <person name="Goldberg J."/>
            <person name="Griggs A."/>
            <person name="Gujja S."/>
            <person name="Heiman D."/>
            <person name="Hepburn T."/>
            <person name="Howarth C."/>
            <person name="Jen D."/>
            <person name="Larson L."/>
            <person name="Lewis B."/>
            <person name="Mehta T."/>
            <person name="Park D."/>
            <person name="Pearson M."/>
            <person name="Roberts A."/>
            <person name="Saif S."/>
            <person name="Shea T."/>
            <person name="Shenoy N."/>
            <person name="Sisk P."/>
            <person name="Stolte C."/>
            <person name="Sykes S."/>
            <person name="Walk T."/>
            <person name="White J."/>
            <person name="Yandava C."/>
            <person name="Klein B."/>
            <person name="McEwen J.G."/>
            <person name="Puccia R."/>
            <person name="Goldman G.H."/>
            <person name="Felipe M.S."/>
            <person name="Nino-Vega G."/>
            <person name="San-Blas G."/>
            <person name="Taylor J."/>
            <person name="Mendoza L."/>
            <person name="Galagan J."/>
            <person name="Nusbaum C."/>
            <person name="Birren B."/>
        </authorList>
    </citation>
    <scope>NUCLEOTIDE SEQUENCE [LARGE SCALE GENOMIC DNA]</scope>
    <source>
        <strain evidence="2">H88</strain>
    </source>
</reference>
<proteinExistence type="predicted"/>
<name>F0UCW7_AJEC8</name>
<organism evidence="2">
    <name type="scientific">Ajellomyces capsulatus (strain H88)</name>
    <name type="common">Darling's disease fungus</name>
    <name type="synonym">Histoplasma capsulatum</name>
    <dbReference type="NCBI Taxonomy" id="544711"/>
    <lineage>
        <taxon>Eukaryota</taxon>
        <taxon>Fungi</taxon>
        <taxon>Dikarya</taxon>
        <taxon>Ascomycota</taxon>
        <taxon>Pezizomycotina</taxon>
        <taxon>Eurotiomycetes</taxon>
        <taxon>Eurotiomycetidae</taxon>
        <taxon>Onygenales</taxon>
        <taxon>Ajellomycetaceae</taxon>
        <taxon>Histoplasma</taxon>
    </lineage>
</organism>
<dbReference type="OMA" id="RFKLCEL"/>
<dbReference type="HOGENOM" id="CLU_104682_0_0_1"/>
<protein>
    <submittedName>
        <fullName evidence="1">Catabolic 3-dehydroquinase</fullName>
    </submittedName>
</protein>
<evidence type="ECO:0000313" key="2">
    <source>
        <dbReference type="Proteomes" id="UP000008142"/>
    </source>
</evidence>
<dbReference type="AlphaFoldDB" id="F0UCW7"/>
<accession>F0UCW7</accession>
<evidence type="ECO:0000313" key="1">
    <source>
        <dbReference type="EMBL" id="EGC43393.1"/>
    </source>
</evidence>
<dbReference type="OrthoDB" id="2533647at2759"/>